<dbReference type="EMBL" id="BSVB01000001">
    <property type="protein sequence ID" value="GMA94618.1"/>
    <property type="molecule type" value="Genomic_DNA"/>
</dbReference>
<dbReference type="CDD" id="cd00609">
    <property type="entry name" value="AAT_like"/>
    <property type="match status" value="1"/>
</dbReference>
<evidence type="ECO:0000256" key="5">
    <source>
        <dbReference type="ARBA" id="ARBA00023163"/>
    </source>
</evidence>
<organism evidence="8 9">
    <name type="scientific">Pseudolysinimonas kribbensis</name>
    <dbReference type="NCBI Taxonomy" id="433641"/>
    <lineage>
        <taxon>Bacteria</taxon>
        <taxon>Bacillati</taxon>
        <taxon>Actinomycetota</taxon>
        <taxon>Actinomycetes</taxon>
        <taxon>Micrococcales</taxon>
        <taxon>Microbacteriaceae</taxon>
        <taxon>Pseudolysinimonas</taxon>
    </lineage>
</organism>
<dbReference type="InterPro" id="IPR036388">
    <property type="entry name" value="WH-like_DNA-bd_sf"/>
</dbReference>
<evidence type="ECO:0000256" key="3">
    <source>
        <dbReference type="ARBA" id="ARBA00023015"/>
    </source>
</evidence>
<dbReference type="Gene3D" id="1.10.10.10">
    <property type="entry name" value="Winged helix-like DNA-binding domain superfamily/Winged helix DNA-binding domain"/>
    <property type="match status" value="1"/>
</dbReference>
<reference evidence="9" key="1">
    <citation type="journal article" date="2019" name="Int. J. Syst. Evol. Microbiol.">
        <title>The Global Catalogue of Microorganisms (GCM) 10K type strain sequencing project: providing services to taxonomists for standard genome sequencing and annotation.</title>
        <authorList>
            <consortium name="The Broad Institute Genomics Platform"/>
            <consortium name="The Broad Institute Genome Sequencing Center for Infectious Disease"/>
            <person name="Wu L."/>
            <person name="Ma J."/>
        </authorList>
    </citation>
    <scope>NUCLEOTIDE SEQUENCE [LARGE SCALE GENOMIC DNA]</scope>
    <source>
        <strain evidence="9">NBRC 108894</strain>
    </source>
</reference>
<dbReference type="Proteomes" id="UP001157034">
    <property type="component" value="Unassembled WGS sequence"/>
</dbReference>
<evidence type="ECO:0000256" key="4">
    <source>
        <dbReference type="ARBA" id="ARBA00023125"/>
    </source>
</evidence>
<dbReference type="Pfam" id="PF00155">
    <property type="entry name" value="Aminotran_1_2"/>
    <property type="match status" value="1"/>
</dbReference>
<comment type="similarity">
    <text evidence="1">In the C-terminal section; belongs to the class-I pyridoxal-phosphate-dependent aminotransferase family.</text>
</comment>
<evidence type="ECO:0000256" key="2">
    <source>
        <dbReference type="ARBA" id="ARBA00022898"/>
    </source>
</evidence>
<gene>
    <name evidence="8" type="ORF">GCM10025881_14420</name>
</gene>
<protein>
    <submittedName>
        <fullName evidence="8">GntR family transcriptional regulator</fullName>
    </submittedName>
</protein>
<evidence type="ECO:0000256" key="1">
    <source>
        <dbReference type="ARBA" id="ARBA00005384"/>
    </source>
</evidence>
<feature type="region of interest" description="Disordered" evidence="6">
    <location>
        <begin position="97"/>
        <end position="119"/>
    </location>
</feature>
<dbReference type="PROSITE" id="PS50949">
    <property type="entry name" value="HTH_GNTR"/>
    <property type="match status" value="1"/>
</dbReference>
<keyword evidence="9" id="KW-1185">Reference proteome</keyword>
<dbReference type="CDD" id="cd07377">
    <property type="entry name" value="WHTH_GntR"/>
    <property type="match status" value="1"/>
</dbReference>
<dbReference type="PANTHER" id="PTHR46577:SF1">
    <property type="entry name" value="HTH-TYPE TRANSCRIPTIONAL REGULATORY PROTEIN GABR"/>
    <property type="match status" value="1"/>
</dbReference>
<sequence>MPEAASSAPVEMLARAGIDLHLELRGSRIRASLTDALREAIRTGRLAPGTRLPASRALAADLGIARATVTDCYADLVEEGWLTARHGSATHVADRVPWSAEPDPAPPAAPAPSRTLSPGAADFADFPHGPWLAAARRALPAAPYSAFGYGDPLGSRELRTTLAEYLGRARGVIARPETVVITSGFHHGLTLLARGLARSGTGAIAVEGYGLDIYRLTLNDEGLTTPPLTVDDEGARIGELDARPDIGGVLLTPAHQFPLGVALSAERRIAALEWARRTGGLILEDDYDGEFRYDRKPIGAMQGRDPDHVVYLGTASKSLGPALRLAWMVVPERLIAMVGEGKGRVETVSVTDQLTLAEFIRSGAFDRHVRARRQKYRRRREELIQALARSAPRVRVLGMSAGLQVVLELPPGGEAATVRAAEARGLVVSGMAEFRHPDQSASVPLDALVVNFSALSDSAWPAALESLCEVVGDSPILTPEVVCNPGE</sequence>
<keyword evidence="4" id="KW-0238">DNA-binding</keyword>
<proteinExistence type="inferred from homology"/>
<dbReference type="Pfam" id="PF00392">
    <property type="entry name" value="GntR"/>
    <property type="match status" value="1"/>
</dbReference>
<evidence type="ECO:0000259" key="7">
    <source>
        <dbReference type="PROSITE" id="PS50949"/>
    </source>
</evidence>
<evidence type="ECO:0000313" key="8">
    <source>
        <dbReference type="EMBL" id="GMA94618.1"/>
    </source>
</evidence>
<dbReference type="InterPro" id="IPR036390">
    <property type="entry name" value="WH_DNA-bd_sf"/>
</dbReference>
<dbReference type="PANTHER" id="PTHR46577">
    <property type="entry name" value="HTH-TYPE TRANSCRIPTIONAL REGULATORY PROTEIN GABR"/>
    <property type="match status" value="1"/>
</dbReference>
<evidence type="ECO:0000256" key="6">
    <source>
        <dbReference type="SAM" id="MobiDB-lite"/>
    </source>
</evidence>
<dbReference type="SUPFAM" id="SSF53383">
    <property type="entry name" value="PLP-dependent transferases"/>
    <property type="match status" value="1"/>
</dbReference>
<keyword evidence="2" id="KW-0663">Pyridoxal phosphate</keyword>
<evidence type="ECO:0000313" key="9">
    <source>
        <dbReference type="Proteomes" id="UP001157034"/>
    </source>
</evidence>
<dbReference type="InterPro" id="IPR004839">
    <property type="entry name" value="Aminotransferase_I/II_large"/>
</dbReference>
<dbReference type="RefSeq" id="WP_284253518.1">
    <property type="nucleotide sequence ID" value="NZ_BAAAQO010000002.1"/>
</dbReference>
<dbReference type="InterPro" id="IPR051446">
    <property type="entry name" value="HTH_trans_reg/aminotransferase"/>
</dbReference>
<accession>A0ABQ6K1Y3</accession>
<dbReference type="SUPFAM" id="SSF46785">
    <property type="entry name" value="Winged helix' DNA-binding domain"/>
    <property type="match status" value="1"/>
</dbReference>
<keyword evidence="5" id="KW-0804">Transcription</keyword>
<name>A0ABQ6K1Y3_9MICO</name>
<feature type="domain" description="HTH gntR-type" evidence="7">
    <location>
        <begin position="27"/>
        <end position="95"/>
    </location>
</feature>
<dbReference type="InterPro" id="IPR015424">
    <property type="entry name" value="PyrdxlP-dep_Trfase"/>
</dbReference>
<keyword evidence="3" id="KW-0805">Transcription regulation</keyword>
<dbReference type="InterPro" id="IPR015421">
    <property type="entry name" value="PyrdxlP-dep_Trfase_major"/>
</dbReference>
<comment type="caution">
    <text evidence="8">The sequence shown here is derived from an EMBL/GenBank/DDBJ whole genome shotgun (WGS) entry which is preliminary data.</text>
</comment>
<dbReference type="Gene3D" id="3.40.640.10">
    <property type="entry name" value="Type I PLP-dependent aspartate aminotransferase-like (Major domain)"/>
    <property type="match status" value="1"/>
</dbReference>
<dbReference type="SMART" id="SM00345">
    <property type="entry name" value="HTH_GNTR"/>
    <property type="match status" value="1"/>
</dbReference>
<dbReference type="InterPro" id="IPR000524">
    <property type="entry name" value="Tscrpt_reg_HTH_GntR"/>
</dbReference>